<gene>
    <name evidence="2" type="ORF">HMPREF9194_01545</name>
</gene>
<dbReference type="STRING" id="1125699.HMPREF9194_01545"/>
<feature type="signal peptide" evidence="1">
    <location>
        <begin position="1"/>
        <end position="30"/>
    </location>
</feature>
<keyword evidence="3" id="KW-1185">Reference proteome</keyword>
<keyword evidence="1" id="KW-0732">Signal</keyword>
<accession>S3KG42</accession>
<sequence>MKKNFPAFLRCLCCLCALLCTALFFGCALTKHMALDALSDSLAGADKKGKAVKPKAPENSLMPVLTGESDPVLMGDFFPTALKLYEIMAAQNPDHQGLSVMTGSLYVMYANAFVQTPADMLDASQYVLQAEEQKRAKLHYLRGRSYALRALELRYPGFTAALLSGSLDTAAGYIAKLQLADVAAAYWAGAGWLGAFSADPLDTQALKTLPCAVALLEKAAELDPDYNNGAVWDALTAFYAAAPAEFGGDMERARFASAQAFRVSKGETPGPYITYATALCVPQQDAEGFKANLKKALAINPDSRPQERLSVTIAQKKALWLLQHVDDYFIQWD</sequence>
<dbReference type="InterPro" id="IPR031823">
    <property type="entry name" value="TatT"/>
</dbReference>
<dbReference type="EMBL" id="ATFF01000006">
    <property type="protein sequence ID" value="EPF31202.1"/>
    <property type="molecule type" value="Genomic_DNA"/>
</dbReference>
<dbReference type="HOGENOM" id="CLU_074357_0_0_12"/>
<dbReference type="PATRIC" id="fig|1125699.3.peg.1557"/>
<comment type="caution">
    <text evidence="2">The sequence shown here is derived from an EMBL/GenBank/DDBJ whole genome shotgun (WGS) entry which is preliminary data.</text>
</comment>
<dbReference type="eggNOG" id="ENOG5032WII">
    <property type="taxonomic scope" value="Bacteria"/>
</dbReference>
<organism evidence="2 3">
    <name type="scientific">Treponema maltophilum ATCC 51939</name>
    <dbReference type="NCBI Taxonomy" id="1125699"/>
    <lineage>
        <taxon>Bacteria</taxon>
        <taxon>Pseudomonadati</taxon>
        <taxon>Spirochaetota</taxon>
        <taxon>Spirochaetia</taxon>
        <taxon>Spirochaetales</taxon>
        <taxon>Treponemataceae</taxon>
        <taxon>Treponema</taxon>
    </lineage>
</organism>
<name>S3KG42_TREMA</name>
<feature type="chain" id="PRO_5004511204" description="Lipoprotein" evidence="1">
    <location>
        <begin position="31"/>
        <end position="333"/>
    </location>
</feature>
<dbReference type="AlphaFoldDB" id="S3KG42"/>
<dbReference type="Gene3D" id="1.25.40.920">
    <property type="entry name" value="TRAP transporter T-component"/>
    <property type="match status" value="1"/>
</dbReference>
<evidence type="ECO:0000313" key="3">
    <source>
        <dbReference type="Proteomes" id="UP000014541"/>
    </source>
</evidence>
<evidence type="ECO:0000313" key="2">
    <source>
        <dbReference type="EMBL" id="EPF31202.1"/>
    </source>
</evidence>
<protein>
    <recommendedName>
        <fullName evidence="4">Lipoprotein</fullName>
    </recommendedName>
</protein>
<dbReference type="Proteomes" id="UP000014541">
    <property type="component" value="Unassembled WGS sequence"/>
</dbReference>
<dbReference type="InterPro" id="IPR038537">
    <property type="entry name" value="TatT_sf"/>
</dbReference>
<dbReference type="PROSITE" id="PS51257">
    <property type="entry name" value="PROKAR_LIPOPROTEIN"/>
    <property type="match status" value="1"/>
</dbReference>
<dbReference type="Pfam" id="PF16811">
    <property type="entry name" value="TAtT"/>
    <property type="match status" value="1"/>
</dbReference>
<reference evidence="2 3" key="1">
    <citation type="submission" date="2013-04" db="EMBL/GenBank/DDBJ databases">
        <title>The Genome Sequence of Treponema maltophilum ATCC 51939.</title>
        <authorList>
            <consortium name="The Broad Institute Genomics Platform"/>
            <person name="Earl A."/>
            <person name="Ward D."/>
            <person name="Feldgarden M."/>
            <person name="Gevers D."/>
            <person name="Leonetti C."/>
            <person name="Blanton J.M."/>
            <person name="Dewhirst F.E."/>
            <person name="Izard J."/>
            <person name="Walker B."/>
            <person name="Young S."/>
            <person name="Zeng Q."/>
            <person name="Gargeya S."/>
            <person name="Fitzgerald M."/>
            <person name="Haas B."/>
            <person name="Abouelleil A."/>
            <person name="Allen A.W."/>
            <person name="Alvarado L."/>
            <person name="Arachchi H.M."/>
            <person name="Berlin A.M."/>
            <person name="Chapman S.B."/>
            <person name="Gainer-Dewar J."/>
            <person name="Goldberg J."/>
            <person name="Griggs A."/>
            <person name="Gujja S."/>
            <person name="Hansen M."/>
            <person name="Howarth C."/>
            <person name="Imamovic A."/>
            <person name="Ireland A."/>
            <person name="Larimer J."/>
            <person name="McCowan C."/>
            <person name="Murphy C."/>
            <person name="Pearson M."/>
            <person name="Poon T.W."/>
            <person name="Priest M."/>
            <person name="Roberts A."/>
            <person name="Saif S."/>
            <person name="Shea T."/>
            <person name="Sisk P."/>
            <person name="Sykes S."/>
            <person name="Wortman J."/>
            <person name="Nusbaum C."/>
            <person name="Birren B."/>
        </authorList>
    </citation>
    <scope>NUCLEOTIDE SEQUENCE [LARGE SCALE GENOMIC DNA]</scope>
    <source>
        <strain evidence="2 3">ATCC 51939</strain>
    </source>
</reference>
<evidence type="ECO:0008006" key="4">
    <source>
        <dbReference type="Google" id="ProtNLM"/>
    </source>
</evidence>
<dbReference type="RefSeq" id="WP_016525813.1">
    <property type="nucleotide sequence ID" value="NZ_KE332518.1"/>
</dbReference>
<proteinExistence type="predicted"/>
<dbReference type="OrthoDB" id="356798at2"/>
<evidence type="ECO:0000256" key="1">
    <source>
        <dbReference type="SAM" id="SignalP"/>
    </source>
</evidence>